<gene>
    <name evidence="1" type="ORF">RMSM_01026</name>
</gene>
<evidence type="ECO:0000313" key="1">
    <source>
        <dbReference type="EMBL" id="EMI22044.1"/>
    </source>
</evidence>
<protein>
    <submittedName>
        <fullName evidence="1">Uncharacterized protein</fullName>
    </submittedName>
</protein>
<reference evidence="1 2" key="1">
    <citation type="journal article" date="2013" name="Mar. Genomics">
        <title>Expression of sulfatases in Rhodopirellula baltica and the diversity of sulfatases in the genus Rhodopirellula.</title>
        <authorList>
            <person name="Wegner C.E."/>
            <person name="Richter-Heitmann T."/>
            <person name="Klindworth A."/>
            <person name="Klockow C."/>
            <person name="Richter M."/>
            <person name="Achstetter T."/>
            <person name="Glockner F.O."/>
            <person name="Harder J."/>
        </authorList>
    </citation>
    <scope>NUCLEOTIDE SEQUENCE [LARGE SCALE GENOMIC DNA]</scope>
    <source>
        <strain evidence="1 2">SM1</strain>
    </source>
</reference>
<accession>M5S776</accession>
<evidence type="ECO:0000313" key="2">
    <source>
        <dbReference type="Proteomes" id="UP000011991"/>
    </source>
</evidence>
<comment type="caution">
    <text evidence="1">The sequence shown here is derived from an EMBL/GenBank/DDBJ whole genome shotgun (WGS) entry which is preliminary data.</text>
</comment>
<proteinExistence type="predicted"/>
<organism evidence="1 2">
    <name type="scientific">Rhodopirellula maiorica SM1</name>
    <dbReference type="NCBI Taxonomy" id="1265738"/>
    <lineage>
        <taxon>Bacteria</taxon>
        <taxon>Pseudomonadati</taxon>
        <taxon>Planctomycetota</taxon>
        <taxon>Planctomycetia</taxon>
        <taxon>Pirellulales</taxon>
        <taxon>Pirellulaceae</taxon>
        <taxon>Novipirellula</taxon>
    </lineage>
</organism>
<dbReference type="Proteomes" id="UP000011991">
    <property type="component" value="Unassembled WGS sequence"/>
</dbReference>
<sequence length="87" mass="9504">MFRRKLFVPKLQRVGWGLGQRSQCDTVQRAKDSQTIVTAIPSPQPASDASPLDENCELCLIRAAKKKCGNGGGPFAAIENVKLMFVN</sequence>
<dbReference type="EMBL" id="ANOG01000157">
    <property type="protein sequence ID" value="EMI22044.1"/>
    <property type="molecule type" value="Genomic_DNA"/>
</dbReference>
<keyword evidence="2" id="KW-1185">Reference proteome</keyword>
<dbReference type="AlphaFoldDB" id="M5S776"/>
<dbReference type="PATRIC" id="fig|1265738.3.peg.1019"/>
<name>M5S776_9BACT</name>